<sequence length="126" mass="14586">MGKFKEMANCGIKTDIVTYNALIRGMADTTRYIYPNDLTYSTLIKIYTKGRMYAEAMDVYRVFKQEGMVLSLMLYAKIDKYGDLELCNVGFDTSFQANEHQFEPSSSSMFQDQKIDDEDNDDIMKM</sequence>
<feature type="repeat" description="PPR" evidence="3">
    <location>
        <begin position="36"/>
        <end position="70"/>
    </location>
</feature>
<dbReference type="PANTHER" id="PTHR47936:SF1">
    <property type="entry name" value="PENTATRICOPEPTIDE REPEAT-CONTAINING PROTEIN GUN1, CHLOROPLASTIC"/>
    <property type="match status" value="1"/>
</dbReference>
<dbReference type="PROSITE" id="PS51375">
    <property type="entry name" value="PPR"/>
    <property type="match status" value="1"/>
</dbReference>
<evidence type="ECO:0000256" key="4">
    <source>
        <dbReference type="SAM" id="MobiDB-lite"/>
    </source>
</evidence>
<dbReference type="NCBIfam" id="TIGR00756">
    <property type="entry name" value="PPR"/>
    <property type="match status" value="1"/>
</dbReference>
<dbReference type="GO" id="GO:0009507">
    <property type="term" value="C:chloroplast"/>
    <property type="evidence" value="ECO:0007669"/>
    <property type="project" value="TreeGrafter"/>
</dbReference>
<dbReference type="GO" id="GO:0031930">
    <property type="term" value="P:mitochondria-nucleus signaling pathway"/>
    <property type="evidence" value="ECO:0007669"/>
    <property type="project" value="TreeGrafter"/>
</dbReference>
<dbReference type="Pfam" id="PF13812">
    <property type="entry name" value="PPR_3"/>
    <property type="match status" value="1"/>
</dbReference>
<keyword evidence="2" id="KW-0677">Repeat</keyword>
<evidence type="ECO:0000313" key="5">
    <source>
        <dbReference type="EMBL" id="RDX82755.1"/>
    </source>
</evidence>
<dbReference type="Gene3D" id="1.25.40.10">
    <property type="entry name" value="Tetratricopeptide repeat domain"/>
    <property type="match status" value="1"/>
</dbReference>
<comment type="similarity">
    <text evidence="1">Belongs to the PPR family. P subfamily.</text>
</comment>
<accession>A0A371FWP5</accession>
<feature type="region of interest" description="Disordered" evidence="4">
    <location>
        <begin position="100"/>
        <end position="121"/>
    </location>
</feature>
<dbReference type="PANTHER" id="PTHR47936">
    <property type="entry name" value="PPR_LONG DOMAIN-CONTAINING PROTEIN"/>
    <property type="match status" value="1"/>
</dbReference>
<dbReference type="OrthoDB" id="185373at2759"/>
<evidence type="ECO:0000256" key="1">
    <source>
        <dbReference type="ARBA" id="ARBA00007626"/>
    </source>
</evidence>
<feature type="non-terminal residue" evidence="5">
    <location>
        <position position="1"/>
    </location>
</feature>
<dbReference type="Pfam" id="PF01535">
    <property type="entry name" value="PPR"/>
    <property type="match status" value="1"/>
</dbReference>
<evidence type="ECO:0000256" key="2">
    <source>
        <dbReference type="ARBA" id="ARBA00022737"/>
    </source>
</evidence>
<comment type="caution">
    <text evidence="5">The sequence shown here is derived from an EMBL/GenBank/DDBJ whole genome shotgun (WGS) entry which is preliminary data.</text>
</comment>
<dbReference type="GO" id="GO:0010019">
    <property type="term" value="P:chloroplast-nucleus signaling pathway"/>
    <property type="evidence" value="ECO:0007669"/>
    <property type="project" value="TreeGrafter"/>
</dbReference>
<dbReference type="Proteomes" id="UP000257109">
    <property type="component" value="Unassembled WGS sequence"/>
</dbReference>
<evidence type="ECO:0000313" key="6">
    <source>
        <dbReference type="Proteomes" id="UP000257109"/>
    </source>
</evidence>
<dbReference type="AlphaFoldDB" id="A0A371FWP5"/>
<organism evidence="5 6">
    <name type="scientific">Mucuna pruriens</name>
    <name type="common">Velvet bean</name>
    <name type="synonym">Dolichos pruriens</name>
    <dbReference type="NCBI Taxonomy" id="157652"/>
    <lineage>
        <taxon>Eukaryota</taxon>
        <taxon>Viridiplantae</taxon>
        <taxon>Streptophyta</taxon>
        <taxon>Embryophyta</taxon>
        <taxon>Tracheophyta</taxon>
        <taxon>Spermatophyta</taxon>
        <taxon>Magnoliopsida</taxon>
        <taxon>eudicotyledons</taxon>
        <taxon>Gunneridae</taxon>
        <taxon>Pentapetalae</taxon>
        <taxon>rosids</taxon>
        <taxon>fabids</taxon>
        <taxon>Fabales</taxon>
        <taxon>Fabaceae</taxon>
        <taxon>Papilionoideae</taxon>
        <taxon>50 kb inversion clade</taxon>
        <taxon>NPAAA clade</taxon>
        <taxon>indigoferoid/millettioid clade</taxon>
        <taxon>Phaseoleae</taxon>
        <taxon>Mucuna</taxon>
    </lineage>
</organism>
<protein>
    <submittedName>
        <fullName evidence="5">Pentatricopeptide repeat-containing protein, chloroplastic</fullName>
    </submittedName>
</protein>
<dbReference type="InterPro" id="IPR002885">
    <property type="entry name" value="PPR_rpt"/>
</dbReference>
<proteinExistence type="inferred from homology"/>
<gene>
    <name evidence="5" type="ORF">CR513_36414</name>
</gene>
<feature type="compositionally biased region" description="Polar residues" evidence="4">
    <location>
        <begin position="100"/>
        <end position="110"/>
    </location>
</feature>
<dbReference type="STRING" id="157652.A0A371FWP5"/>
<dbReference type="EMBL" id="QJKJ01007561">
    <property type="protein sequence ID" value="RDX82755.1"/>
    <property type="molecule type" value="Genomic_DNA"/>
</dbReference>
<evidence type="ECO:0000256" key="3">
    <source>
        <dbReference type="PROSITE-ProRule" id="PRU00708"/>
    </source>
</evidence>
<keyword evidence="6" id="KW-1185">Reference proteome</keyword>
<dbReference type="InterPro" id="IPR011990">
    <property type="entry name" value="TPR-like_helical_dom_sf"/>
</dbReference>
<reference evidence="5" key="1">
    <citation type="submission" date="2018-05" db="EMBL/GenBank/DDBJ databases">
        <title>Draft genome of Mucuna pruriens seed.</title>
        <authorList>
            <person name="Nnadi N.E."/>
            <person name="Vos R."/>
            <person name="Hasami M.H."/>
            <person name="Devisetty U.K."/>
            <person name="Aguiy J.C."/>
        </authorList>
    </citation>
    <scope>NUCLEOTIDE SEQUENCE [LARGE SCALE GENOMIC DNA]</scope>
    <source>
        <strain evidence="5">JCA_2017</strain>
    </source>
</reference>
<name>A0A371FWP5_MUCPR</name>